<evidence type="ECO:0000256" key="1">
    <source>
        <dbReference type="SAM" id="MobiDB-lite"/>
    </source>
</evidence>
<feature type="region of interest" description="Disordered" evidence="1">
    <location>
        <begin position="20"/>
        <end position="125"/>
    </location>
</feature>
<keyword evidence="3" id="KW-1185">Reference proteome</keyword>
<comment type="caution">
    <text evidence="2">The sequence shown here is derived from an EMBL/GenBank/DDBJ whole genome shotgun (WGS) entry which is preliminary data.</text>
</comment>
<sequence>MSYRSTTLLQTSRRLLACLEGRYAHKNPPQSGGVQDKSNREENASAGYGGTDRNVDESTKKHHEKQESKIAKEGMDSDLPRGLDNHGNSDDDARKAMHQNVRYGKGPMKKDEDKGATHITPNETK</sequence>
<dbReference type="Proteomes" id="UP001176961">
    <property type="component" value="Unassembled WGS sequence"/>
</dbReference>
<accession>A0AA36MBT2</accession>
<name>A0AA36MBT2_CYLNA</name>
<evidence type="ECO:0000313" key="3">
    <source>
        <dbReference type="Proteomes" id="UP001176961"/>
    </source>
</evidence>
<feature type="compositionally biased region" description="Basic and acidic residues" evidence="1">
    <location>
        <begin position="53"/>
        <end position="95"/>
    </location>
</feature>
<protein>
    <submittedName>
        <fullName evidence="2">Uncharacterized protein</fullName>
    </submittedName>
</protein>
<dbReference type="AlphaFoldDB" id="A0AA36MBT2"/>
<reference evidence="2" key="1">
    <citation type="submission" date="2023-07" db="EMBL/GenBank/DDBJ databases">
        <authorList>
            <consortium name="CYATHOMIX"/>
        </authorList>
    </citation>
    <scope>NUCLEOTIDE SEQUENCE</scope>
    <source>
        <strain evidence="2">N/A</strain>
    </source>
</reference>
<proteinExistence type="predicted"/>
<evidence type="ECO:0000313" key="2">
    <source>
        <dbReference type="EMBL" id="CAJ0607144.1"/>
    </source>
</evidence>
<dbReference type="EMBL" id="CATQJL010000316">
    <property type="protein sequence ID" value="CAJ0607144.1"/>
    <property type="molecule type" value="Genomic_DNA"/>
</dbReference>
<organism evidence="2 3">
    <name type="scientific">Cylicocyclus nassatus</name>
    <name type="common">Nematode worm</name>
    <dbReference type="NCBI Taxonomy" id="53992"/>
    <lineage>
        <taxon>Eukaryota</taxon>
        <taxon>Metazoa</taxon>
        <taxon>Ecdysozoa</taxon>
        <taxon>Nematoda</taxon>
        <taxon>Chromadorea</taxon>
        <taxon>Rhabditida</taxon>
        <taxon>Rhabditina</taxon>
        <taxon>Rhabditomorpha</taxon>
        <taxon>Strongyloidea</taxon>
        <taxon>Strongylidae</taxon>
        <taxon>Cylicocyclus</taxon>
    </lineage>
</organism>
<gene>
    <name evidence="2" type="ORF">CYNAS_LOCUS19127</name>
</gene>